<accession>A0A563D9E0</accession>
<feature type="transmembrane region" description="Helical" evidence="9">
    <location>
        <begin position="358"/>
        <end position="376"/>
    </location>
</feature>
<dbReference type="OrthoDB" id="9808458at2"/>
<evidence type="ECO:0000256" key="5">
    <source>
        <dbReference type="ARBA" id="ARBA00022692"/>
    </source>
</evidence>
<feature type="transmembrane region" description="Helical" evidence="9">
    <location>
        <begin position="388"/>
        <end position="414"/>
    </location>
</feature>
<comment type="similarity">
    <text evidence="2 8">Belongs to the nucleobase:cation symporter-2 (NCS2) (TC 2.A.40) family. Azg-like subfamily.</text>
</comment>
<evidence type="ECO:0000313" key="11">
    <source>
        <dbReference type="Proteomes" id="UP000319499"/>
    </source>
</evidence>
<keyword evidence="11" id="KW-1185">Reference proteome</keyword>
<evidence type="ECO:0000256" key="2">
    <source>
        <dbReference type="ARBA" id="ARBA00005697"/>
    </source>
</evidence>
<dbReference type="InterPro" id="IPR006043">
    <property type="entry name" value="NCS2"/>
</dbReference>
<comment type="subcellular location">
    <subcellularLocation>
        <location evidence="1 8">Cell membrane</location>
        <topology evidence="1 8">Multi-pass membrane protein</topology>
    </subcellularLocation>
</comment>
<evidence type="ECO:0000256" key="7">
    <source>
        <dbReference type="ARBA" id="ARBA00023136"/>
    </source>
</evidence>
<proteinExistence type="inferred from homology"/>
<keyword evidence="3 8" id="KW-0813">Transport</keyword>
<protein>
    <submittedName>
        <fullName evidence="10">NCS2 family permease</fullName>
    </submittedName>
</protein>
<keyword evidence="7 8" id="KW-0472">Membrane</keyword>
<dbReference type="PIRSF" id="PIRSF005353">
    <property type="entry name" value="PbuG"/>
    <property type="match status" value="1"/>
</dbReference>
<sequence>MKQFLYNFFQLKENQTTIKKELLAGIITFLTMSYVLIVNPNILSETGMDREALFTTTALATILATLLMAFLAKLPIAQGPGMGLNSFFAFSVVLGLGYSWQFALTAVFIEGVIFILLTFFNIREIIIKSIPNVLKDAIPAGIGLFIALIGFKVSGIVVSNPNTLVSLGDFSQHNVWIAFAGLIVTAIFFARNVNGAILIGIIVSTIFAFILGDITLPEGSFMSIPPSISPIFGKAIEPMLTAEGWKQIFSVDMLIIVFTFLFVNLFDTVGTLIGVVSKMGITDKDGNFPRMKKALFSDAIGTTAGAILGTSTITAYVESAAGVASGGKTGLTSVGTALMFLLALFFAPLFLMVPTAATAPALIIIGLFMISSVAKINFSDFTEGLPAFLTIAFMPFTYSIAEGIVFGMLSFMILKVFSGRHKEVSMTVYLVSVLFLLKIVLDALHILG</sequence>
<organism evidence="10 11">
    <name type="scientific">Apibacter muscae</name>
    <dbReference type="NCBI Taxonomy" id="2509004"/>
    <lineage>
        <taxon>Bacteria</taxon>
        <taxon>Pseudomonadati</taxon>
        <taxon>Bacteroidota</taxon>
        <taxon>Flavobacteriia</taxon>
        <taxon>Flavobacteriales</taxon>
        <taxon>Weeksellaceae</taxon>
        <taxon>Apibacter</taxon>
    </lineage>
</organism>
<feature type="transmembrane region" description="Helical" evidence="9">
    <location>
        <begin position="52"/>
        <end position="71"/>
    </location>
</feature>
<evidence type="ECO:0000256" key="9">
    <source>
        <dbReference type="SAM" id="Phobius"/>
    </source>
</evidence>
<keyword evidence="6 8" id="KW-1133">Transmembrane helix</keyword>
<dbReference type="PANTHER" id="PTHR43337">
    <property type="entry name" value="XANTHINE/URACIL PERMEASE C887.17-RELATED"/>
    <property type="match status" value="1"/>
</dbReference>
<reference evidence="10 11" key="1">
    <citation type="submission" date="2019-02" db="EMBL/GenBank/DDBJ databases">
        <title>Apibacter muscae sp. nov.: a novel member of the house fly microbiota.</title>
        <authorList>
            <person name="Park R."/>
        </authorList>
    </citation>
    <scope>NUCLEOTIDE SEQUENCE [LARGE SCALE GENOMIC DNA]</scope>
    <source>
        <strain evidence="10 11">AL1</strain>
    </source>
</reference>
<feature type="transmembrane region" description="Helical" evidence="9">
    <location>
        <begin position="196"/>
        <end position="216"/>
    </location>
</feature>
<dbReference type="AlphaFoldDB" id="A0A563D9E0"/>
<dbReference type="InterPro" id="IPR026033">
    <property type="entry name" value="Azg-like_bact_archaea"/>
</dbReference>
<evidence type="ECO:0000313" key="10">
    <source>
        <dbReference type="EMBL" id="TWP26541.1"/>
    </source>
</evidence>
<feature type="transmembrane region" description="Helical" evidence="9">
    <location>
        <begin position="83"/>
        <end position="100"/>
    </location>
</feature>
<feature type="transmembrane region" description="Helical" evidence="9">
    <location>
        <begin position="253"/>
        <end position="275"/>
    </location>
</feature>
<dbReference type="PANTHER" id="PTHR43337:SF1">
    <property type="entry name" value="XANTHINE_URACIL PERMEASE C887.17-RELATED"/>
    <property type="match status" value="1"/>
</dbReference>
<evidence type="ECO:0000256" key="8">
    <source>
        <dbReference type="PIRNR" id="PIRNR005353"/>
    </source>
</evidence>
<comment type="caution">
    <text evidence="10">The sequence shown here is derived from an EMBL/GenBank/DDBJ whole genome shotgun (WGS) entry which is preliminary data.</text>
</comment>
<evidence type="ECO:0000256" key="4">
    <source>
        <dbReference type="ARBA" id="ARBA00022475"/>
    </source>
</evidence>
<dbReference type="RefSeq" id="WP_146262960.1">
    <property type="nucleotide sequence ID" value="NZ_SELG01000041.1"/>
</dbReference>
<gene>
    <name evidence="10" type="ORF">ETU09_08225</name>
</gene>
<feature type="transmembrane region" description="Helical" evidence="9">
    <location>
        <begin position="21"/>
        <end position="40"/>
    </location>
</feature>
<dbReference type="GO" id="GO:0005886">
    <property type="term" value="C:plasma membrane"/>
    <property type="evidence" value="ECO:0007669"/>
    <property type="project" value="UniProtKB-SubCell"/>
</dbReference>
<feature type="transmembrane region" description="Helical" evidence="9">
    <location>
        <begin position="106"/>
        <end position="126"/>
    </location>
</feature>
<evidence type="ECO:0000256" key="3">
    <source>
        <dbReference type="ARBA" id="ARBA00022448"/>
    </source>
</evidence>
<feature type="transmembrane region" description="Helical" evidence="9">
    <location>
        <begin position="329"/>
        <end position="351"/>
    </location>
</feature>
<name>A0A563D9E0_9FLAO</name>
<dbReference type="InterPro" id="IPR045018">
    <property type="entry name" value="Azg-like"/>
</dbReference>
<dbReference type="GO" id="GO:0005345">
    <property type="term" value="F:purine nucleobase transmembrane transporter activity"/>
    <property type="evidence" value="ECO:0007669"/>
    <property type="project" value="TreeGrafter"/>
</dbReference>
<feature type="transmembrane region" description="Helical" evidence="9">
    <location>
        <begin position="170"/>
        <end position="189"/>
    </location>
</feature>
<evidence type="ECO:0000256" key="1">
    <source>
        <dbReference type="ARBA" id="ARBA00004651"/>
    </source>
</evidence>
<feature type="transmembrane region" description="Helical" evidence="9">
    <location>
        <begin position="138"/>
        <end position="158"/>
    </location>
</feature>
<evidence type="ECO:0000256" key="6">
    <source>
        <dbReference type="ARBA" id="ARBA00022989"/>
    </source>
</evidence>
<keyword evidence="4 8" id="KW-1003">Cell membrane</keyword>
<dbReference type="EMBL" id="SELH01000025">
    <property type="protein sequence ID" value="TWP26541.1"/>
    <property type="molecule type" value="Genomic_DNA"/>
</dbReference>
<keyword evidence="5 8" id="KW-0812">Transmembrane</keyword>
<feature type="transmembrane region" description="Helical" evidence="9">
    <location>
        <begin position="426"/>
        <end position="447"/>
    </location>
</feature>
<dbReference type="Proteomes" id="UP000319499">
    <property type="component" value="Unassembled WGS sequence"/>
</dbReference>
<feature type="transmembrane region" description="Helical" evidence="9">
    <location>
        <begin position="295"/>
        <end position="317"/>
    </location>
</feature>
<dbReference type="Pfam" id="PF00860">
    <property type="entry name" value="Xan_ur_permease"/>
    <property type="match status" value="1"/>
</dbReference>